<dbReference type="EMBL" id="BSUJ01000001">
    <property type="protein sequence ID" value="GMA20280.1"/>
    <property type="molecule type" value="Genomic_DNA"/>
</dbReference>
<proteinExistence type="predicted"/>
<keyword evidence="1" id="KW-0808">Transferase</keyword>
<dbReference type="RefSeq" id="WP_241445700.1">
    <property type="nucleotide sequence ID" value="NZ_BSUJ01000001.1"/>
</dbReference>
<sequence>MTSPALAPSDVDGTAPSGPLRVAYLVSQYPKLSHTFIEREVHALRERGVEVDTFTISTCPESELRSAAMRADAATTTPIKDAPRAEILAAHRALAAREPRAYAKVLAQALRSGELTARSRLWQGFYFAEAVVLHHYMEQRGLRHVHVHFANVSADVARLTVALGRLLDGPDAGWAWSMTMHGPTEFERVEKVDLAAKVRSADGISAISDFCRSQLMRLVDPVEWPKMSIVHMTVDTDRFVPPADQRAGRDGEPLRVLYVGRLVPEKGGPVLLDAVRELQARGVAVDVRFIGAGELAATLTHQIEADQLASSVTLLGPVGQDDILDWYHWADVFVLPSFQEGLPVVLMEALATELPVVTTRIAGVAELVEDGAMGHVVNAGRADLLADALVDLAQDPDRRRAMGAAGRRAVEAGFTPGLEAAAMETFLREVQERAAR</sequence>
<dbReference type="InterPro" id="IPR050194">
    <property type="entry name" value="Glycosyltransferase_grp1"/>
</dbReference>
<dbReference type="PANTHER" id="PTHR45947">
    <property type="entry name" value="SULFOQUINOVOSYL TRANSFERASE SQD2"/>
    <property type="match status" value="1"/>
</dbReference>
<evidence type="ECO:0000259" key="2">
    <source>
        <dbReference type="Pfam" id="PF00534"/>
    </source>
</evidence>
<evidence type="ECO:0000313" key="4">
    <source>
        <dbReference type="Proteomes" id="UP001157109"/>
    </source>
</evidence>
<dbReference type="Pfam" id="PF00534">
    <property type="entry name" value="Glycos_transf_1"/>
    <property type="match status" value="1"/>
</dbReference>
<name>A0ABQ6HRT7_9MICO</name>
<dbReference type="CDD" id="cd03801">
    <property type="entry name" value="GT4_PimA-like"/>
    <property type="match status" value="1"/>
</dbReference>
<accession>A0ABQ6HRT7</accession>
<organism evidence="3 4">
    <name type="scientific">Arsenicicoccus piscis</name>
    <dbReference type="NCBI Taxonomy" id="673954"/>
    <lineage>
        <taxon>Bacteria</taxon>
        <taxon>Bacillati</taxon>
        <taxon>Actinomycetota</taxon>
        <taxon>Actinomycetes</taxon>
        <taxon>Micrococcales</taxon>
        <taxon>Intrasporangiaceae</taxon>
        <taxon>Arsenicicoccus</taxon>
    </lineage>
</organism>
<reference evidence="4" key="1">
    <citation type="journal article" date="2019" name="Int. J. Syst. Evol. Microbiol.">
        <title>The Global Catalogue of Microorganisms (GCM) 10K type strain sequencing project: providing services to taxonomists for standard genome sequencing and annotation.</title>
        <authorList>
            <consortium name="The Broad Institute Genomics Platform"/>
            <consortium name="The Broad Institute Genome Sequencing Center for Infectious Disease"/>
            <person name="Wu L."/>
            <person name="Ma J."/>
        </authorList>
    </citation>
    <scope>NUCLEOTIDE SEQUENCE [LARGE SCALE GENOMIC DNA]</scope>
    <source>
        <strain evidence="4">NBRC 105830</strain>
    </source>
</reference>
<evidence type="ECO:0000256" key="1">
    <source>
        <dbReference type="ARBA" id="ARBA00022679"/>
    </source>
</evidence>
<dbReference type="Gene3D" id="3.40.50.2000">
    <property type="entry name" value="Glycogen Phosphorylase B"/>
    <property type="match status" value="2"/>
</dbReference>
<evidence type="ECO:0000313" key="3">
    <source>
        <dbReference type="EMBL" id="GMA20280.1"/>
    </source>
</evidence>
<dbReference type="PANTHER" id="PTHR45947:SF15">
    <property type="entry name" value="TEICHURONIC ACID BIOSYNTHESIS GLYCOSYLTRANSFERASE TUAC-RELATED"/>
    <property type="match status" value="1"/>
</dbReference>
<gene>
    <name evidence="3" type="ORF">GCM10025862_23010</name>
</gene>
<feature type="domain" description="Glycosyl transferase family 1" evidence="2">
    <location>
        <begin position="246"/>
        <end position="408"/>
    </location>
</feature>
<dbReference type="SUPFAM" id="SSF53756">
    <property type="entry name" value="UDP-Glycosyltransferase/glycogen phosphorylase"/>
    <property type="match status" value="1"/>
</dbReference>
<dbReference type="Proteomes" id="UP001157109">
    <property type="component" value="Unassembled WGS sequence"/>
</dbReference>
<comment type="caution">
    <text evidence="3">The sequence shown here is derived from an EMBL/GenBank/DDBJ whole genome shotgun (WGS) entry which is preliminary data.</text>
</comment>
<dbReference type="InterPro" id="IPR001296">
    <property type="entry name" value="Glyco_trans_1"/>
</dbReference>
<keyword evidence="4" id="KW-1185">Reference proteome</keyword>
<protein>
    <recommendedName>
        <fullName evidence="2">Glycosyl transferase family 1 domain-containing protein</fullName>
    </recommendedName>
</protein>